<evidence type="ECO:0000313" key="2">
    <source>
        <dbReference type="Proteomes" id="UP000194137"/>
    </source>
</evidence>
<protein>
    <submittedName>
        <fullName evidence="1">Uncharacterized protein</fullName>
    </submittedName>
</protein>
<reference evidence="1 2" key="1">
    <citation type="submission" date="2017-05" db="EMBL/GenBank/DDBJ databases">
        <title>Full genome sequence of Pseudorhodoplanes sinuspersici.</title>
        <authorList>
            <person name="Dastgheib S.M.M."/>
            <person name="Shavandi M."/>
            <person name="Tirandaz H."/>
        </authorList>
    </citation>
    <scope>NUCLEOTIDE SEQUENCE [LARGE SCALE GENOMIC DNA]</scope>
    <source>
        <strain evidence="1 2">RIPI110</strain>
    </source>
</reference>
<keyword evidence="2" id="KW-1185">Reference proteome</keyword>
<dbReference type="RefSeq" id="WP_086086355.1">
    <property type="nucleotide sequence ID" value="NZ_CP021112.1"/>
</dbReference>
<gene>
    <name evidence="1" type="ORF">CAK95_02300</name>
</gene>
<dbReference type="KEGG" id="psin:CAK95_02300"/>
<dbReference type="STRING" id="1235591.CAK95_02300"/>
<sequence length="85" mass="9323">MFPLEDYLRAGIVPAQLKLIFWEGRRRRAAGPGKTSAGKTTLTDALLAEIAESEDRVVPYRRSARAAVKRLRAVATAPSLRQTGT</sequence>
<proteinExistence type="predicted"/>
<accession>A0A1W6ZKU7</accession>
<dbReference type="EMBL" id="CP021112">
    <property type="protein sequence ID" value="ARP98038.1"/>
    <property type="molecule type" value="Genomic_DNA"/>
</dbReference>
<organism evidence="1 2">
    <name type="scientific">Pseudorhodoplanes sinuspersici</name>
    <dbReference type="NCBI Taxonomy" id="1235591"/>
    <lineage>
        <taxon>Bacteria</taxon>
        <taxon>Pseudomonadati</taxon>
        <taxon>Pseudomonadota</taxon>
        <taxon>Alphaproteobacteria</taxon>
        <taxon>Hyphomicrobiales</taxon>
        <taxon>Pseudorhodoplanes</taxon>
    </lineage>
</organism>
<dbReference type="AlphaFoldDB" id="A0A1W6ZKU7"/>
<dbReference type="Proteomes" id="UP000194137">
    <property type="component" value="Chromosome"/>
</dbReference>
<evidence type="ECO:0000313" key="1">
    <source>
        <dbReference type="EMBL" id="ARP98038.1"/>
    </source>
</evidence>
<name>A0A1W6ZKU7_9HYPH</name>